<organism evidence="2 3">
    <name type="scientific">Aquamicrobium soli</name>
    <dbReference type="NCBI Taxonomy" id="1811518"/>
    <lineage>
        <taxon>Bacteria</taxon>
        <taxon>Pseudomonadati</taxon>
        <taxon>Pseudomonadota</taxon>
        <taxon>Alphaproteobacteria</taxon>
        <taxon>Hyphomicrobiales</taxon>
        <taxon>Phyllobacteriaceae</taxon>
        <taxon>Aquamicrobium</taxon>
    </lineage>
</organism>
<comment type="caution">
    <text evidence="2">The sequence shown here is derived from an EMBL/GenBank/DDBJ whole genome shotgun (WGS) entry which is preliminary data.</text>
</comment>
<evidence type="ECO:0000313" key="2">
    <source>
        <dbReference type="EMBL" id="MFC3205213.1"/>
    </source>
</evidence>
<name>A0ABV7K738_9HYPH</name>
<proteinExistence type="predicted"/>
<feature type="chain" id="PRO_5047420508" description="Secreted protein" evidence="1">
    <location>
        <begin position="23"/>
        <end position="104"/>
    </location>
</feature>
<gene>
    <name evidence="2" type="ORF">ACFOHJ_03230</name>
</gene>
<dbReference type="Proteomes" id="UP001595583">
    <property type="component" value="Unassembled WGS sequence"/>
</dbReference>
<evidence type="ECO:0000256" key="1">
    <source>
        <dbReference type="SAM" id="SignalP"/>
    </source>
</evidence>
<sequence length="104" mass="11321">MQRRSIRLVGIVLPLVLITATAARSNVSATAHQAPITRSERCSRLSRQVDEAIEKHAKAMQVTEAKALQRKANRFCAAKKQAQGIRLLANALKVLGVAPVDPNQ</sequence>
<reference evidence="3" key="1">
    <citation type="journal article" date="2019" name="Int. J. Syst. Evol. Microbiol.">
        <title>The Global Catalogue of Microorganisms (GCM) 10K type strain sequencing project: providing services to taxonomists for standard genome sequencing and annotation.</title>
        <authorList>
            <consortium name="The Broad Institute Genomics Platform"/>
            <consortium name="The Broad Institute Genome Sequencing Center for Infectious Disease"/>
            <person name="Wu L."/>
            <person name="Ma J."/>
        </authorList>
    </citation>
    <scope>NUCLEOTIDE SEQUENCE [LARGE SCALE GENOMIC DNA]</scope>
    <source>
        <strain evidence="3">KCTC 52165</strain>
    </source>
</reference>
<feature type="signal peptide" evidence="1">
    <location>
        <begin position="1"/>
        <end position="22"/>
    </location>
</feature>
<dbReference type="RefSeq" id="WP_378218475.1">
    <property type="nucleotide sequence ID" value="NZ_JBHRTK010000003.1"/>
</dbReference>
<dbReference type="EMBL" id="JBHRTK010000003">
    <property type="protein sequence ID" value="MFC3205213.1"/>
    <property type="molecule type" value="Genomic_DNA"/>
</dbReference>
<protein>
    <recommendedName>
        <fullName evidence="4">Secreted protein</fullName>
    </recommendedName>
</protein>
<accession>A0ABV7K738</accession>
<keyword evidence="3" id="KW-1185">Reference proteome</keyword>
<evidence type="ECO:0000313" key="3">
    <source>
        <dbReference type="Proteomes" id="UP001595583"/>
    </source>
</evidence>
<evidence type="ECO:0008006" key="4">
    <source>
        <dbReference type="Google" id="ProtNLM"/>
    </source>
</evidence>
<keyword evidence="1" id="KW-0732">Signal</keyword>